<proteinExistence type="predicted"/>
<dbReference type="Proteomes" id="UP000091820">
    <property type="component" value="Unassembled WGS sequence"/>
</dbReference>
<evidence type="ECO:0000313" key="12">
    <source>
        <dbReference type="EnsemblMetazoa" id="GBRI034001-PA"/>
    </source>
</evidence>
<reference evidence="13" key="1">
    <citation type="submission" date="2014-03" db="EMBL/GenBank/DDBJ databases">
        <authorList>
            <person name="Aksoy S."/>
            <person name="Warren W."/>
            <person name="Wilson R.K."/>
        </authorList>
    </citation>
    <scope>NUCLEOTIDE SEQUENCE [LARGE SCALE GENOMIC DNA]</scope>
    <source>
        <strain evidence="13">IAEA</strain>
    </source>
</reference>
<evidence type="ECO:0000256" key="6">
    <source>
        <dbReference type="ARBA" id="ARBA00023136"/>
    </source>
</evidence>
<name>A0A1A9WVI3_9MUSC</name>
<evidence type="ECO:0000256" key="2">
    <source>
        <dbReference type="ARBA" id="ARBA00022692"/>
    </source>
</evidence>
<keyword evidence="7" id="KW-1015">Disulfide bond</keyword>
<evidence type="ECO:0000256" key="10">
    <source>
        <dbReference type="ARBA" id="ARBA00023319"/>
    </source>
</evidence>
<comment type="subcellular location">
    <subcellularLocation>
        <location evidence="1">Membrane</location>
        <topology evidence="1">Single-pass membrane protein</topology>
    </subcellularLocation>
</comment>
<dbReference type="InterPro" id="IPR003599">
    <property type="entry name" value="Ig_sub"/>
</dbReference>
<evidence type="ECO:0000256" key="3">
    <source>
        <dbReference type="ARBA" id="ARBA00022729"/>
    </source>
</evidence>
<sequence length="225" mass="25671">MLNYKVEQERTAKLRYVKKTDGLDIEQESKNSSNEGAPEFKNIKKLEDNIHKPSGSSVQLMCPATGNPIPTITWTRNNERTIGRVSYKKWSIQMDDATTEDSGVYKCTICNKLGCIEHSTKVTIRDRLRSPPIISDKFPQNQTVLAHNSTYLECRVVSDLEPSIKWFRYVNQNVPIKQLEQVALKLVNKSPPNNSSLLENVITLTAEPDRPNILNFTNVTHREEL</sequence>
<dbReference type="EnsemblMetazoa" id="GBRI034001-RA">
    <property type="protein sequence ID" value="GBRI034001-PA"/>
    <property type="gene ID" value="GBRI034001"/>
</dbReference>
<dbReference type="GO" id="GO:0005007">
    <property type="term" value="F:fibroblast growth factor receptor activity"/>
    <property type="evidence" value="ECO:0007669"/>
    <property type="project" value="TreeGrafter"/>
</dbReference>
<dbReference type="PROSITE" id="PS50835">
    <property type="entry name" value="IG_LIKE"/>
    <property type="match status" value="1"/>
</dbReference>
<keyword evidence="9" id="KW-0325">Glycoprotein</keyword>
<dbReference type="AlphaFoldDB" id="A0A1A9WVI3"/>
<dbReference type="Pfam" id="PF07679">
    <property type="entry name" value="I-set"/>
    <property type="match status" value="1"/>
</dbReference>
<dbReference type="FunFam" id="2.60.40.10:FF:000016">
    <property type="entry name" value="Fibroblast growth factor receptor"/>
    <property type="match status" value="1"/>
</dbReference>
<dbReference type="SMART" id="SM00408">
    <property type="entry name" value="IGc2"/>
    <property type="match status" value="1"/>
</dbReference>
<reference evidence="12" key="2">
    <citation type="submission" date="2020-05" db="UniProtKB">
        <authorList>
            <consortium name="EnsemblMetazoa"/>
        </authorList>
    </citation>
    <scope>IDENTIFICATION</scope>
    <source>
        <strain evidence="12">IAEA</strain>
    </source>
</reference>
<dbReference type="Gene3D" id="2.60.40.10">
    <property type="entry name" value="Immunoglobulins"/>
    <property type="match status" value="2"/>
</dbReference>
<dbReference type="InterPro" id="IPR013783">
    <property type="entry name" value="Ig-like_fold"/>
</dbReference>
<keyword evidence="2" id="KW-0812">Transmembrane</keyword>
<evidence type="ECO:0000259" key="11">
    <source>
        <dbReference type="PROSITE" id="PS50835"/>
    </source>
</evidence>
<keyword evidence="8" id="KW-0675">Receptor</keyword>
<keyword evidence="10" id="KW-0393">Immunoglobulin domain</keyword>
<dbReference type="InterPro" id="IPR052615">
    <property type="entry name" value="FGFRL"/>
</dbReference>
<dbReference type="STRING" id="37001.A0A1A9WVI3"/>
<keyword evidence="6" id="KW-0472">Membrane</keyword>
<dbReference type="VEuPathDB" id="VectorBase:GBRI034001"/>
<dbReference type="InterPro" id="IPR036179">
    <property type="entry name" value="Ig-like_dom_sf"/>
</dbReference>
<organism evidence="12 13">
    <name type="scientific">Glossina brevipalpis</name>
    <dbReference type="NCBI Taxonomy" id="37001"/>
    <lineage>
        <taxon>Eukaryota</taxon>
        <taxon>Metazoa</taxon>
        <taxon>Ecdysozoa</taxon>
        <taxon>Arthropoda</taxon>
        <taxon>Hexapoda</taxon>
        <taxon>Insecta</taxon>
        <taxon>Pterygota</taxon>
        <taxon>Neoptera</taxon>
        <taxon>Endopterygota</taxon>
        <taxon>Diptera</taxon>
        <taxon>Brachycera</taxon>
        <taxon>Muscomorpha</taxon>
        <taxon>Hippoboscoidea</taxon>
        <taxon>Glossinidae</taxon>
        <taxon>Glossina</taxon>
    </lineage>
</organism>
<dbReference type="PANTHER" id="PTHR19890">
    <property type="entry name" value="FIBROBLAST GROWTH FACTOR RECEPTOR"/>
    <property type="match status" value="1"/>
</dbReference>
<dbReference type="InterPro" id="IPR003598">
    <property type="entry name" value="Ig_sub2"/>
</dbReference>
<evidence type="ECO:0000256" key="9">
    <source>
        <dbReference type="ARBA" id="ARBA00023180"/>
    </source>
</evidence>
<protein>
    <submittedName>
        <fullName evidence="12">Ig-like domain-containing protein</fullName>
    </submittedName>
</protein>
<keyword evidence="4" id="KW-0677">Repeat</keyword>
<keyword evidence="5" id="KW-1133">Transmembrane helix</keyword>
<dbReference type="GO" id="GO:0017134">
    <property type="term" value="F:fibroblast growth factor binding"/>
    <property type="evidence" value="ECO:0007669"/>
    <property type="project" value="TreeGrafter"/>
</dbReference>
<evidence type="ECO:0000256" key="4">
    <source>
        <dbReference type="ARBA" id="ARBA00022737"/>
    </source>
</evidence>
<keyword evidence="3" id="KW-0732">Signal</keyword>
<evidence type="ECO:0000256" key="8">
    <source>
        <dbReference type="ARBA" id="ARBA00023170"/>
    </source>
</evidence>
<dbReference type="InterPro" id="IPR007110">
    <property type="entry name" value="Ig-like_dom"/>
</dbReference>
<dbReference type="InterPro" id="IPR013098">
    <property type="entry name" value="Ig_I-set"/>
</dbReference>
<dbReference type="GO" id="GO:0005886">
    <property type="term" value="C:plasma membrane"/>
    <property type="evidence" value="ECO:0007669"/>
    <property type="project" value="TreeGrafter"/>
</dbReference>
<evidence type="ECO:0000256" key="5">
    <source>
        <dbReference type="ARBA" id="ARBA00022989"/>
    </source>
</evidence>
<dbReference type="PANTHER" id="PTHR19890:SF10">
    <property type="entry name" value="FIBROBLAST GROWTH FACTOR RECEPTOR-LIKE 1"/>
    <property type="match status" value="1"/>
</dbReference>
<feature type="domain" description="Ig-like" evidence="11">
    <location>
        <begin position="38"/>
        <end position="123"/>
    </location>
</feature>
<dbReference type="SMART" id="SM00409">
    <property type="entry name" value="IG"/>
    <property type="match status" value="1"/>
</dbReference>
<evidence type="ECO:0000313" key="13">
    <source>
        <dbReference type="Proteomes" id="UP000091820"/>
    </source>
</evidence>
<evidence type="ECO:0000256" key="7">
    <source>
        <dbReference type="ARBA" id="ARBA00023157"/>
    </source>
</evidence>
<evidence type="ECO:0000256" key="1">
    <source>
        <dbReference type="ARBA" id="ARBA00004167"/>
    </source>
</evidence>
<accession>A0A1A9WVI3</accession>
<dbReference type="SUPFAM" id="SSF48726">
    <property type="entry name" value="Immunoglobulin"/>
    <property type="match status" value="2"/>
</dbReference>
<keyword evidence="13" id="KW-1185">Reference proteome</keyword>